<feature type="transmembrane region" description="Helical" evidence="6">
    <location>
        <begin position="130"/>
        <end position="150"/>
    </location>
</feature>
<dbReference type="RefSeq" id="XP_033569326.1">
    <property type="nucleotide sequence ID" value="XM_033723993.1"/>
</dbReference>
<feature type="transmembrane region" description="Helical" evidence="6">
    <location>
        <begin position="46"/>
        <end position="64"/>
    </location>
</feature>
<evidence type="ECO:0000256" key="5">
    <source>
        <dbReference type="ARBA" id="ARBA00038359"/>
    </source>
</evidence>
<reference evidence="10" key="3">
    <citation type="submission" date="2025-04" db="UniProtKB">
        <authorList>
            <consortium name="RefSeq"/>
        </authorList>
    </citation>
    <scope>IDENTIFICATION</scope>
    <source>
        <strain evidence="10">CBS 304.34</strain>
    </source>
</reference>
<feature type="transmembrane region" description="Helical" evidence="6">
    <location>
        <begin position="6"/>
        <end position="26"/>
    </location>
</feature>
<evidence type="ECO:0000313" key="9">
    <source>
        <dbReference type="Proteomes" id="UP000504636"/>
    </source>
</evidence>
<keyword evidence="3 6" id="KW-1133">Transmembrane helix</keyword>
<reference evidence="8 10" key="1">
    <citation type="journal article" date="2020" name="Stud. Mycol.">
        <title>101 Dothideomycetes genomes: a test case for predicting lifestyles and emergence of pathogens.</title>
        <authorList>
            <person name="Haridas S."/>
            <person name="Albert R."/>
            <person name="Binder M."/>
            <person name="Bloem J."/>
            <person name="Labutti K."/>
            <person name="Salamov A."/>
            <person name="Andreopoulos B."/>
            <person name="Baker S."/>
            <person name="Barry K."/>
            <person name="Bills G."/>
            <person name="Bluhm B."/>
            <person name="Cannon C."/>
            <person name="Castanera R."/>
            <person name="Culley D."/>
            <person name="Daum C."/>
            <person name="Ezra D."/>
            <person name="Gonzalez J."/>
            <person name="Henrissat B."/>
            <person name="Kuo A."/>
            <person name="Liang C."/>
            <person name="Lipzen A."/>
            <person name="Lutzoni F."/>
            <person name="Magnuson J."/>
            <person name="Mondo S."/>
            <person name="Nolan M."/>
            <person name="Ohm R."/>
            <person name="Pangilinan J."/>
            <person name="Park H.-J."/>
            <person name="Ramirez L."/>
            <person name="Alfaro M."/>
            <person name="Sun H."/>
            <person name="Tritt A."/>
            <person name="Yoshinaga Y."/>
            <person name="Zwiers L.-H."/>
            <person name="Turgeon B."/>
            <person name="Goodwin S."/>
            <person name="Spatafora J."/>
            <person name="Crous P."/>
            <person name="Grigoriev I."/>
        </authorList>
    </citation>
    <scope>NUCLEOTIDE SEQUENCE</scope>
    <source>
        <strain evidence="8 10">CBS 304.34</strain>
    </source>
</reference>
<reference evidence="10" key="2">
    <citation type="submission" date="2020-04" db="EMBL/GenBank/DDBJ databases">
        <authorList>
            <consortium name="NCBI Genome Project"/>
        </authorList>
    </citation>
    <scope>NUCLEOTIDE SEQUENCE</scope>
    <source>
        <strain evidence="10">CBS 304.34</strain>
    </source>
</reference>
<evidence type="ECO:0000256" key="6">
    <source>
        <dbReference type="SAM" id="Phobius"/>
    </source>
</evidence>
<evidence type="ECO:0000256" key="2">
    <source>
        <dbReference type="ARBA" id="ARBA00022692"/>
    </source>
</evidence>
<dbReference type="Pfam" id="PF20684">
    <property type="entry name" value="Fung_rhodopsin"/>
    <property type="match status" value="1"/>
</dbReference>
<dbReference type="EMBL" id="MU003723">
    <property type="protein sequence ID" value="KAF2802362.1"/>
    <property type="molecule type" value="Genomic_DNA"/>
</dbReference>
<keyword evidence="4 6" id="KW-0472">Membrane</keyword>
<keyword evidence="9" id="KW-1185">Reference proteome</keyword>
<dbReference type="Proteomes" id="UP000504636">
    <property type="component" value="Unplaced"/>
</dbReference>
<feature type="transmembrane region" description="Helical" evidence="6">
    <location>
        <begin position="170"/>
        <end position="188"/>
    </location>
</feature>
<feature type="transmembrane region" description="Helical" evidence="6">
    <location>
        <begin position="84"/>
        <end position="109"/>
    </location>
</feature>
<dbReference type="PANTHER" id="PTHR33048">
    <property type="entry name" value="PTH11-LIKE INTEGRAL MEMBRANE PROTEIN (AFU_ORTHOLOGUE AFUA_5G11245)"/>
    <property type="match status" value="1"/>
</dbReference>
<comment type="similarity">
    <text evidence="5">Belongs to the SAT4 family.</text>
</comment>
<dbReference type="GO" id="GO:0016020">
    <property type="term" value="C:membrane"/>
    <property type="evidence" value="ECO:0007669"/>
    <property type="project" value="UniProtKB-SubCell"/>
</dbReference>
<evidence type="ECO:0000313" key="10">
    <source>
        <dbReference type="RefSeq" id="XP_033569326.1"/>
    </source>
</evidence>
<feature type="domain" description="Rhodopsin" evidence="7">
    <location>
        <begin position="2"/>
        <end position="229"/>
    </location>
</feature>
<comment type="subcellular location">
    <subcellularLocation>
        <location evidence="1">Membrane</location>
        <topology evidence="1">Multi-pass membrane protein</topology>
    </subcellularLocation>
</comment>
<sequence length="312" mass="35125">MRLEDYLVMAAWAVFSVYLYYVYGICISPGIFMHQWDVRYIDFVHILYNMAVGSVLYGSVISLTKTAILLDWLHIFVPQRTRNALAWTIYVLITINCLYYTAGILADIFECMPRKKIWDKTTPGTCINTNAGFVVAAVLNLANDLIILALPQKVIWGLHLTPSKKVGISGMFAIGIFACVCAVARLVYSIKLMHSEDVAYSVSPVGVWSIGEMTSAFLIVGVPSLPRIFKVPWVQSVFTWIQSLTGGSSKGTRESSRKGLPSWYKNAPTARRRQDDVYSELDEYRLEAAEMVYSPHNGITRQNKVEMHSSHM</sequence>
<accession>A0A6A6Y0S0</accession>
<dbReference type="InterPro" id="IPR052337">
    <property type="entry name" value="SAT4-like"/>
</dbReference>
<evidence type="ECO:0000259" key="7">
    <source>
        <dbReference type="Pfam" id="PF20684"/>
    </source>
</evidence>
<dbReference type="GeneID" id="54464886"/>
<evidence type="ECO:0000313" key="8">
    <source>
        <dbReference type="EMBL" id="KAF2802362.1"/>
    </source>
</evidence>
<dbReference type="InterPro" id="IPR049326">
    <property type="entry name" value="Rhodopsin_dom_fungi"/>
</dbReference>
<evidence type="ECO:0000256" key="1">
    <source>
        <dbReference type="ARBA" id="ARBA00004141"/>
    </source>
</evidence>
<organism evidence="8">
    <name type="scientific">Mytilinidion resinicola</name>
    <dbReference type="NCBI Taxonomy" id="574789"/>
    <lineage>
        <taxon>Eukaryota</taxon>
        <taxon>Fungi</taxon>
        <taxon>Dikarya</taxon>
        <taxon>Ascomycota</taxon>
        <taxon>Pezizomycotina</taxon>
        <taxon>Dothideomycetes</taxon>
        <taxon>Pleosporomycetidae</taxon>
        <taxon>Mytilinidiales</taxon>
        <taxon>Mytilinidiaceae</taxon>
        <taxon>Mytilinidion</taxon>
    </lineage>
</organism>
<evidence type="ECO:0000256" key="4">
    <source>
        <dbReference type="ARBA" id="ARBA00023136"/>
    </source>
</evidence>
<dbReference type="PANTHER" id="PTHR33048:SF160">
    <property type="entry name" value="SAT4 FAMILY MEMBRANE PROTEIN"/>
    <property type="match status" value="1"/>
</dbReference>
<evidence type="ECO:0000256" key="3">
    <source>
        <dbReference type="ARBA" id="ARBA00022989"/>
    </source>
</evidence>
<gene>
    <name evidence="8 10" type="ORF">BDZ99DRAFT_503839</name>
</gene>
<protein>
    <recommendedName>
        <fullName evidence="7">Rhodopsin domain-containing protein</fullName>
    </recommendedName>
</protein>
<keyword evidence="2 6" id="KW-0812">Transmembrane</keyword>
<dbReference type="OrthoDB" id="4682787at2759"/>
<dbReference type="AlphaFoldDB" id="A0A6A6Y0S0"/>
<name>A0A6A6Y0S0_9PEZI</name>
<proteinExistence type="inferred from homology"/>